<sequence>MATDTFNYTPEFIRRKTIGYMTFAAIYTLLAVLTTILYLRRIRRAAHESLWLNLIHIVSALLLAILFCAGNAFRPHFPCFLNLWLYHIFGLLWVFSFIARNLRFLFQYEYHQAKLRAPTLDNQLTDLRDPAGLDADPGVDAKAPSAFALVLPGDTNPASATSLKPLTTTTPHDHQQHHPLAPPPCNNHSPRSTEDSSSAFSSSSSFHLRPPSKWLTGTDPGTCALGAAHSETTRRWWSKLSFQALVQRIPWMRKRVIFSETYMIRTLACLLCALFVYLVFVQTYSTRFAATPVITTQCDVAFEYAV</sequence>
<feature type="transmembrane region" description="Helical" evidence="2">
    <location>
        <begin position="262"/>
        <end position="280"/>
    </location>
</feature>
<evidence type="ECO:0000313" key="4">
    <source>
        <dbReference type="Proteomes" id="UP000268162"/>
    </source>
</evidence>
<feature type="transmembrane region" description="Helical" evidence="2">
    <location>
        <begin position="20"/>
        <end position="39"/>
    </location>
</feature>
<evidence type="ECO:0000256" key="1">
    <source>
        <dbReference type="SAM" id="MobiDB-lite"/>
    </source>
</evidence>
<keyword evidence="2" id="KW-0472">Membrane</keyword>
<feature type="non-terminal residue" evidence="3">
    <location>
        <position position="306"/>
    </location>
</feature>
<dbReference type="EMBL" id="ML002295">
    <property type="protein sequence ID" value="RKP39136.1"/>
    <property type="molecule type" value="Genomic_DNA"/>
</dbReference>
<evidence type="ECO:0000256" key="2">
    <source>
        <dbReference type="SAM" id="Phobius"/>
    </source>
</evidence>
<keyword evidence="2" id="KW-0812">Transmembrane</keyword>
<protein>
    <submittedName>
        <fullName evidence="3">Uncharacterized protein</fullName>
    </submittedName>
</protein>
<dbReference type="AlphaFoldDB" id="A0A4P9ZZD6"/>
<feature type="region of interest" description="Disordered" evidence="1">
    <location>
        <begin position="154"/>
        <end position="214"/>
    </location>
</feature>
<feature type="compositionally biased region" description="Low complexity" evidence="1">
    <location>
        <begin position="196"/>
        <end position="206"/>
    </location>
</feature>
<dbReference type="Proteomes" id="UP000268162">
    <property type="component" value="Unassembled WGS sequence"/>
</dbReference>
<feature type="transmembrane region" description="Helical" evidence="2">
    <location>
        <begin position="84"/>
        <end position="106"/>
    </location>
</feature>
<feature type="transmembrane region" description="Helical" evidence="2">
    <location>
        <begin position="51"/>
        <end position="72"/>
    </location>
</feature>
<name>A0A4P9ZZD6_9FUNG</name>
<organism evidence="3 4">
    <name type="scientific">Dimargaris cristalligena</name>
    <dbReference type="NCBI Taxonomy" id="215637"/>
    <lineage>
        <taxon>Eukaryota</taxon>
        <taxon>Fungi</taxon>
        <taxon>Fungi incertae sedis</taxon>
        <taxon>Zoopagomycota</taxon>
        <taxon>Kickxellomycotina</taxon>
        <taxon>Dimargaritomycetes</taxon>
        <taxon>Dimargaritales</taxon>
        <taxon>Dimargaritaceae</taxon>
        <taxon>Dimargaris</taxon>
    </lineage>
</organism>
<keyword evidence="2" id="KW-1133">Transmembrane helix</keyword>
<accession>A0A4P9ZZD6</accession>
<gene>
    <name evidence="3" type="ORF">BJ085DRAFT_37992</name>
</gene>
<reference evidence="4" key="1">
    <citation type="journal article" date="2018" name="Nat. Microbiol.">
        <title>Leveraging single-cell genomics to expand the fungal tree of life.</title>
        <authorList>
            <person name="Ahrendt S.R."/>
            <person name="Quandt C.A."/>
            <person name="Ciobanu D."/>
            <person name="Clum A."/>
            <person name="Salamov A."/>
            <person name="Andreopoulos B."/>
            <person name="Cheng J.F."/>
            <person name="Woyke T."/>
            <person name="Pelin A."/>
            <person name="Henrissat B."/>
            <person name="Reynolds N.K."/>
            <person name="Benny G.L."/>
            <person name="Smith M.E."/>
            <person name="James T.Y."/>
            <person name="Grigoriev I.V."/>
        </authorList>
    </citation>
    <scope>NUCLEOTIDE SEQUENCE [LARGE SCALE GENOMIC DNA]</scope>
    <source>
        <strain evidence="4">RSA 468</strain>
    </source>
</reference>
<evidence type="ECO:0000313" key="3">
    <source>
        <dbReference type="EMBL" id="RKP39136.1"/>
    </source>
</evidence>
<feature type="compositionally biased region" description="Polar residues" evidence="1">
    <location>
        <begin position="156"/>
        <end position="166"/>
    </location>
</feature>
<proteinExistence type="predicted"/>
<keyword evidence="4" id="KW-1185">Reference proteome</keyword>